<dbReference type="Pfam" id="PF01678">
    <property type="entry name" value="DAP_epimerase"/>
    <property type="match status" value="1"/>
</dbReference>
<evidence type="ECO:0000256" key="6">
    <source>
        <dbReference type="ARBA" id="ARBA00023235"/>
    </source>
</evidence>
<evidence type="ECO:0000256" key="5">
    <source>
        <dbReference type="ARBA" id="ARBA00023154"/>
    </source>
</evidence>
<evidence type="ECO:0000313" key="8">
    <source>
        <dbReference type="EMBL" id="GAI56266.1"/>
    </source>
</evidence>
<organism evidence="8">
    <name type="scientific">marine sediment metagenome</name>
    <dbReference type="NCBI Taxonomy" id="412755"/>
    <lineage>
        <taxon>unclassified sequences</taxon>
        <taxon>metagenomes</taxon>
        <taxon>ecological metagenomes</taxon>
    </lineage>
</organism>
<dbReference type="PROSITE" id="PS01326">
    <property type="entry name" value="DAP_EPIMERASE"/>
    <property type="match status" value="1"/>
</dbReference>
<dbReference type="PANTHER" id="PTHR31689">
    <property type="entry name" value="DIAMINOPIMELATE EPIMERASE, CHLOROPLASTIC"/>
    <property type="match status" value="1"/>
</dbReference>
<sequence>MKFAKLQGAGNDFILVDARNTKQDWSKLAQTMCRRHFGIGADGLILVQNSNVADLKMRMFNPDGSEAEACGNGLRCFAKYTIDKGIYQPPCHSERSEESTDIIPTLMVSIETLSGIRKAKAYMSGDKVSHVQVSMGKPQFQPEQIPITPGQALSYKKQKPQYIPEFGEAEIKQCQPILDYPLMSGERKLILSLLSMGNPHAVNFLSEPVASFPLSEVG</sequence>
<dbReference type="UniPathway" id="UPA00034">
    <property type="reaction ID" value="UER00025"/>
</dbReference>
<evidence type="ECO:0000256" key="3">
    <source>
        <dbReference type="ARBA" id="ARBA00013080"/>
    </source>
</evidence>
<dbReference type="GO" id="GO:0008837">
    <property type="term" value="F:diaminopimelate epimerase activity"/>
    <property type="evidence" value="ECO:0007669"/>
    <property type="project" value="UniProtKB-EC"/>
</dbReference>
<dbReference type="SUPFAM" id="SSF54506">
    <property type="entry name" value="Diaminopimelate epimerase-like"/>
    <property type="match status" value="1"/>
</dbReference>
<gene>
    <name evidence="8" type="ORF">S06H3_56927</name>
</gene>
<evidence type="ECO:0000256" key="2">
    <source>
        <dbReference type="ARBA" id="ARBA00010219"/>
    </source>
</evidence>
<accession>X1QNA2</accession>
<comment type="caution">
    <text evidence="8">The sequence shown here is derived from an EMBL/GenBank/DDBJ whole genome shotgun (WGS) entry which is preliminary data.</text>
</comment>
<comment type="catalytic activity">
    <reaction evidence="7">
        <text>(2S,6S)-2,6-diaminopimelate = meso-2,6-diaminopimelate</text>
        <dbReference type="Rhea" id="RHEA:15393"/>
        <dbReference type="ChEBI" id="CHEBI:57609"/>
        <dbReference type="ChEBI" id="CHEBI:57791"/>
        <dbReference type="EC" id="5.1.1.7"/>
    </reaction>
</comment>
<dbReference type="Gene3D" id="3.10.310.10">
    <property type="entry name" value="Diaminopimelate Epimerase, Chain A, domain 1"/>
    <property type="match status" value="1"/>
</dbReference>
<dbReference type="GO" id="GO:0009089">
    <property type="term" value="P:lysine biosynthetic process via diaminopimelate"/>
    <property type="evidence" value="ECO:0007669"/>
    <property type="project" value="UniProtKB-UniPathway"/>
</dbReference>
<comment type="similarity">
    <text evidence="2">Belongs to the diaminopimelate epimerase family.</text>
</comment>
<dbReference type="GO" id="GO:0005829">
    <property type="term" value="C:cytosol"/>
    <property type="evidence" value="ECO:0007669"/>
    <property type="project" value="TreeGrafter"/>
</dbReference>
<evidence type="ECO:0000256" key="4">
    <source>
        <dbReference type="ARBA" id="ARBA00022605"/>
    </source>
</evidence>
<dbReference type="EMBL" id="BARV01036676">
    <property type="protein sequence ID" value="GAI56266.1"/>
    <property type="molecule type" value="Genomic_DNA"/>
</dbReference>
<dbReference type="PANTHER" id="PTHR31689:SF0">
    <property type="entry name" value="DIAMINOPIMELATE EPIMERASE"/>
    <property type="match status" value="1"/>
</dbReference>
<comment type="pathway">
    <text evidence="1">Amino-acid biosynthesis; L-lysine biosynthesis via DAP pathway; DL-2,6-diaminopimelate from LL-2,6-diaminopimelate: step 1/1.</text>
</comment>
<keyword evidence="6" id="KW-0413">Isomerase</keyword>
<dbReference type="InterPro" id="IPR018510">
    <property type="entry name" value="DAP_epimerase_AS"/>
</dbReference>
<reference evidence="8" key="1">
    <citation type="journal article" date="2014" name="Front. Microbiol.">
        <title>High frequency of phylogenetically diverse reductive dehalogenase-homologous genes in deep subseafloor sedimentary metagenomes.</title>
        <authorList>
            <person name="Kawai M."/>
            <person name="Futagami T."/>
            <person name="Toyoda A."/>
            <person name="Takaki Y."/>
            <person name="Nishi S."/>
            <person name="Hori S."/>
            <person name="Arai W."/>
            <person name="Tsubouchi T."/>
            <person name="Morono Y."/>
            <person name="Uchiyama I."/>
            <person name="Ito T."/>
            <person name="Fujiyama A."/>
            <person name="Inagaki F."/>
            <person name="Takami H."/>
        </authorList>
    </citation>
    <scope>NUCLEOTIDE SEQUENCE</scope>
    <source>
        <strain evidence="8">Expedition CK06-06</strain>
    </source>
</reference>
<evidence type="ECO:0000256" key="7">
    <source>
        <dbReference type="ARBA" id="ARBA00051712"/>
    </source>
</evidence>
<dbReference type="AlphaFoldDB" id="X1QNA2"/>
<feature type="non-terminal residue" evidence="8">
    <location>
        <position position="218"/>
    </location>
</feature>
<dbReference type="InterPro" id="IPR001653">
    <property type="entry name" value="DAP_epimerase_DapF"/>
</dbReference>
<evidence type="ECO:0000256" key="1">
    <source>
        <dbReference type="ARBA" id="ARBA00005196"/>
    </source>
</evidence>
<dbReference type="EC" id="5.1.1.7" evidence="3"/>
<keyword evidence="4" id="KW-0028">Amino-acid biosynthesis</keyword>
<proteinExistence type="inferred from homology"/>
<dbReference type="NCBIfam" id="TIGR00652">
    <property type="entry name" value="DapF"/>
    <property type="match status" value="1"/>
</dbReference>
<protein>
    <recommendedName>
        <fullName evidence="3">diaminopimelate epimerase</fullName>
        <ecNumber evidence="3">5.1.1.7</ecNumber>
    </recommendedName>
</protein>
<name>X1QNA2_9ZZZZ</name>
<keyword evidence="5" id="KW-0457">Lysine biosynthesis</keyword>